<dbReference type="InterPro" id="IPR047967">
    <property type="entry name" value="PolX_PHP"/>
</dbReference>
<dbReference type="Gene3D" id="3.30.210.10">
    <property type="entry name" value="DNA polymerase, thumb domain"/>
    <property type="match status" value="1"/>
</dbReference>
<keyword evidence="8" id="KW-0808">Transferase</keyword>
<comment type="cofactor">
    <cofactor evidence="1">
        <name>Mg(2+)</name>
        <dbReference type="ChEBI" id="CHEBI:18420"/>
    </cofactor>
</comment>
<comment type="catalytic activity">
    <reaction evidence="21">
        <text>DNA(n) + a 2'-deoxyribonucleoside 5'-triphosphate = DNA(n+1) + diphosphate</text>
        <dbReference type="Rhea" id="RHEA:22508"/>
        <dbReference type="Rhea" id="RHEA-COMP:17339"/>
        <dbReference type="Rhea" id="RHEA-COMP:17340"/>
        <dbReference type="ChEBI" id="CHEBI:33019"/>
        <dbReference type="ChEBI" id="CHEBI:61560"/>
        <dbReference type="ChEBI" id="CHEBI:173112"/>
        <dbReference type="EC" id="2.7.7.7"/>
    </reaction>
</comment>
<evidence type="ECO:0000256" key="4">
    <source>
        <dbReference type="ARBA" id="ARBA00012720"/>
    </source>
</evidence>
<proteinExistence type="predicted"/>
<evidence type="ECO:0000256" key="16">
    <source>
        <dbReference type="ARBA" id="ARBA00035717"/>
    </source>
</evidence>
<keyword evidence="10" id="KW-0235">DNA replication</keyword>
<feature type="domain" description="Helix-hairpin-helix DNA-binding motif class 1" evidence="23">
    <location>
        <begin position="51"/>
        <end position="70"/>
    </location>
</feature>
<keyword evidence="11" id="KW-0227">DNA damage</keyword>
<keyword evidence="13" id="KW-0239">DNA-directed DNA polymerase</keyword>
<dbReference type="InterPro" id="IPR003141">
    <property type="entry name" value="Pol/His_phosphatase_N"/>
</dbReference>
<dbReference type="SMART" id="SM00278">
    <property type="entry name" value="HhH1"/>
    <property type="match status" value="3"/>
</dbReference>
<dbReference type="Gene3D" id="3.30.460.10">
    <property type="entry name" value="Beta Polymerase, domain 2"/>
    <property type="match status" value="1"/>
</dbReference>
<evidence type="ECO:0000256" key="5">
    <source>
        <dbReference type="ARBA" id="ARBA00020020"/>
    </source>
</evidence>
<dbReference type="InterPro" id="IPR022311">
    <property type="entry name" value="PolX-like"/>
</dbReference>
<keyword evidence="6" id="KW-0488">Methylation</keyword>
<evidence type="ECO:0000259" key="24">
    <source>
        <dbReference type="SMART" id="SM00481"/>
    </source>
</evidence>
<evidence type="ECO:0000256" key="21">
    <source>
        <dbReference type="ARBA" id="ARBA00049244"/>
    </source>
</evidence>
<evidence type="ECO:0000256" key="10">
    <source>
        <dbReference type="ARBA" id="ARBA00022705"/>
    </source>
</evidence>
<keyword evidence="14" id="KW-0915">Sodium</keyword>
<dbReference type="GO" id="GO:0003677">
    <property type="term" value="F:DNA binding"/>
    <property type="evidence" value="ECO:0007669"/>
    <property type="project" value="InterPro"/>
</dbReference>
<evidence type="ECO:0000256" key="3">
    <source>
        <dbReference type="ARBA" id="ARBA00012417"/>
    </source>
</evidence>
<keyword evidence="12" id="KW-0832">Ubl conjugation</keyword>
<dbReference type="GO" id="GO:0005829">
    <property type="term" value="C:cytosol"/>
    <property type="evidence" value="ECO:0007669"/>
    <property type="project" value="TreeGrafter"/>
</dbReference>
<evidence type="ECO:0000256" key="15">
    <source>
        <dbReference type="ARBA" id="ARBA00023204"/>
    </source>
</evidence>
<feature type="domain" description="DNA-directed DNA polymerase X" evidence="25">
    <location>
        <begin position="1"/>
        <end position="340"/>
    </location>
</feature>
<accession>A0A317ZED0</accession>
<evidence type="ECO:0000256" key="22">
    <source>
        <dbReference type="SAM" id="MobiDB-lite"/>
    </source>
</evidence>
<dbReference type="EMBL" id="QHJQ01000007">
    <property type="protein sequence ID" value="PXA03794.1"/>
    <property type="molecule type" value="Genomic_DNA"/>
</dbReference>
<dbReference type="Pfam" id="PF14716">
    <property type="entry name" value="HHH_8"/>
    <property type="match status" value="1"/>
</dbReference>
<dbReference type="RefSeq" id="WP_110131490.1">
    <property type="nucleotide sequence ID" value="NZ_QHJQ01000007.1"/>
</dbReference>
<evidence type="ECO:0000256" key="11">
    <source>
        <dbReference type="ARBA" id="ARBA00022763"/>
    </source>
</evidence>
<evidence type="ECO:0000256" key="8">
    <source>
        <dbReference type="ARBA" id="ARBA00022679"/>
    </source>
</evidence>
<evidence type="ECO:0000256" key="2">
    <source>
        <dbReference type="ARBA" id="ARBA00004496"/>
    </source>
</evidence>
<comment type="catalytic activity">
    <reaction evidence="19">
        <text>a 5'-end 2'-deoxyribose-2'-deoxyribonucleotide-DNA = (2E,4S)-4-hydroxypenten-2-al-5-phosphate + a 5'-end 5'-phospho-2'-deoxyribonucleoside-DNA + H(+)</text>
        <dbReference type="Rhea" id="RHEA:76255"/>
        <dbReference type="Rhea" id="RHEA-COMP:13180"/>
        <dbReference type="Rhea" id="RHEA-COMP:18657"/>
        <dbReference type="ChEBI" id="CHEBI:15378"/>
        <dbReference type="ChEBI" id="CHEBI:136412"/>
        <dbReference type="ChEBI" id="CHEBI:195194"/>
        <dbReference type="ChEBI" id="CHEBI:195195"/>
    </reaction>
</comment>
<sequence>MDKADIVEVLEEIAVLLELKGENPFKIRAYQTGARALETMEEDLGELIESGELGSVKGIGSALVDKIETLYETGELEYYTKLRDSVAPGLIEMLDIPGLGGKKVKRLHDELDVDTVEGLKSACEVGKVAALKGFGKKSEEKILSGIENREAYAKRHLWWRAREVAEPILAGLRELPQVERAEVAGSLRRLKETVGDLDFIVASSEPEKVMDWFTSREEVREVTAKGKTKSSVRFESGLQADLRVVPAAQFAFALHHFTGSKDHNVAMRQRALSKGYSLSEWGIKKSEGESESEGVSRSEATTRPGAAERETGPGEGVGITSEKDLFAFLGLPEIPPELREGMGELELEKIPDLVSKDRIRGVFHNHTTASDGRATIEEMAAAAQDLGWDYLGLADHSKASYQANGLDDERVLKQIEEIRAFNESGESPVHVFAGIECDILRDGSLDLEDGTLQALDYTVMSVHSSFSQSEEEMTARVIKAIEHPGTTMLGHPTGRLLLRREPFKINLQKVIDAAIANRVIIEINANPRRLDMDWRLWRRAANKGLMCAINPDAHRTEGLDYFEAGVNVARKGGLSRDQILNCRDVKGVQKWFEERE</sequence>
<dbReference type="SMART" id="SM00483">
    <property type="entry name" value="POLXc"/>
    <property type="match status" value="1"/>
</dbReference>
<dbReference type="Pfam" id="PF14520">
    <property type="entry name" value="HHH_5"/>
    <property type="match status" value="1"/>
</dbReference>
<dbReference type="Gene3D" id="3.20.20.140">
    <property type="entry name" value="Metal-dependent hydrolases"/>
    <property type="match status" value="1"/>
</dbReference>
<evidence type="ECO:0000256" key="17">
    <source>
        <dbReference type="ARBA" id="ARBA00035726"/>
    </source>
</evidence>
<dbReference type="Gene3D" id="1.10.150.20">
    <property type="entry name" value="5' to 3' exonuclease, C-terminal subdomain"/>
    <property type="match status" value="1"/>
</dbReference>
<dbReference type="SMART" id="SM00481">
    <property type="entry name" value="POLIIIAc"/>
    <property type="match status" value="1"/>
</dbReference>
<feature type="region of interest" description="Disordered" evidence="22">
    <location>
        <begin position="285"/>
        <end position="317"/>
    </location>
</feature>
<evidence type="ECO:0000256" key="20">
    <source>
        <dbReference type="ARBA" id="ARBA00045548"/>
    </source>
</evidence>
<keyword evidence="27" id="KW-1185">Reference proteome</keyword>
<keyword evidence="9" id="KW-0548">Nucleotidyltransferase</keyword>
<keyword evidence="15" id="KW-0234">DNA repair</keyword>
<dbReference type="Proteomes" id="UP000247099">
    <property type="component" value="Unassembled WGS sequence"/>
</dbReference>
<gene>
    <name evidence="26" type="ORF">DDZ13_10940</name>
</gene>
<dbReference type="SUPFAM" id="SSF89550">
    <property type="entry name" value="PHP domain-like"/>
    <property type="match status" value="1"/>
</dbReference>
<dbReference type="InterPro" id="IPR003583">
    <property type="entry name" value="Hlx-hairpin-Hlx_DNA-bd_motif"/>
</dbReference>
<evidence type="ECO:0000259" key="23">
    <source>
        <dbReference type="SMART" id="SM00278"/>
    </source>
</evidence>
<evidence type="ECO:0000313" key="26">
    <source>
        <dbReference type="EMBL" id="PXA03794.1"/>
    </source>
</evidence>
<dbReference type="GO" id="GO:0003887">
    <property type="term" value="F:DNA-directed DNA polymerase activity"/>
    <property type="evidence" value="ECO:0007669"/>
    <property type="project" value="UniProtKB-KW"/>
</dbReference>
<dbReference type="SUPFAM" id="SSF47802">
    <property type="entry name" value="DNA polymerase beta, N-terminal domain-like"/>
    <property type="match status" value="1"/>
</dbReference>
<feature type="domain" description="Helix-hairpin-helix DNA-binding motif class 1" evidence="23">
    <location>
        <begin position="126"/>
        <end position="145"/>
    </location>
</feature>
<dbReference type="InterPro" id="IPR029398">
    <property type="entry name" value="PolB_thumb"/>
</dbReference>
<evidence type="ECO:0000256" key="9">
    <source>
        <dbReference type="ARBA" id="ARBA00022695"/>
    </source>
</evidence>
<comment type="catalytic activity">
    <reaction evidence="18">
        <text>2'-deoxyribonucleotide-(2'-deoxyribose 5'-phosphate)-2'-deoxyribonucleotide-DNA = a 3'-end 2'-deoxyribonucleotide-(2,3-dehydro-2,3-deoxyribose 5'-phosphate)-DNA + a 5'-end 5'-phospho-2'-deoxyribonucleoside-DNA + H(+)</text>
        <dbReference type="Rhea" id="RHEA:66592"/>
        <dbReference type="Rhea" id="RHEA-COMP:13180"/>
        <dbReference type="Rhea" id="RHEA-COMP:16897"/>
        <dbReference type="Rhea" id="RHEA-COMP:17067"/>
        <dbReference type="ChEBI" id="CHEBI:15378"/>
        <dbReference type="ChEBI" id="CHEBI:136412"/>
        <dbReference type="ChEBI" id="CHEBI:157695"/>
        <dbReference type="ChEBI" id="CHEBI:167181"/>
        <dbReference type="EC" id="4.2.99.18"/>
    </reaction>
</comment>
<evidence type="ECO:0000256" key="13">
    <source>
        <dbReference type="ARBA" id="ARBA00022932"/>
    </source>
</evidence>
<dbReference type="EC" id="4.2.99.18" evidence="4"/>
<dbReference type="OrthoDB" id="9808747at2"/>
<dbReference type="InterPro" id="IPR016195">
    <property type="entry name" value="Pol/histidinol_Pase-like"/>
</dbReference>
<feature type="domain" description="Helix-hairpin-helix DNA-binding motif class 1" evidence="23">
    <location>
        <begin position="91"/>
        <end position="110"/>
    </location>
</feature>
<dbReference type="Pfam" id="PF14791">
    <property type="entry name" value="DNA_pol_B_thumb"/>
    <property type="match status" value="1"/>
</dbReference>
<comment type="caution">
    <text evidence="26">The sequence shown here is derived from an EMBL/GenBank/DDBJ whole genome shotgun (WGS) entry which is preliminary data.</text>
</comment>
<evidence type="ECO:0000256" key="18">
    <source>
        <dbReference type="ARBA" id="ARBA00044632"/>
    </source>
</evidence>
<dbReference type="InterPro" id="IPR037160">
    <property type="entry name" value="DNA_Pol_thumb_sf"/>
</dbReference>
<dbReference type="InterPro" id="IPR002054">
    <property type="entry name" value="DNA-dir_DNA_pol_X"/>
</dbReference>
<keyword evidence="7" id="KW-0237">DNA synthesis</keyword>
<dbReference type="InterPro" id="IPR043519">
    <property type="entry name" value="NT_sf"/>
</dbReference>
<dbReference type="CDD" id="cd07436">
    <property type="entry name" value="PHP_PolX"/>
    <property type="match status" value="1"/>
</dbReference>
<evidence type="ECO:0000256" key="12">
    <source>
        <dbReference type="ARBA" id="ARBA00022843"/>
    </source>
</evidence>
<organism evidence="26 27">
    <name type="scientific">Coraliomargarita sinensis</name>
    <dbReference type="NCBI Taxonomy" id="2174842"/>
    <lineage>
        <taxon>Bacteria</taxon>
        <taxon>Pseudomonadati</taxon>
        <taxon>Verrucomicrobiota</taxon>
        <taxon>Opitutia</taxon>
        <taxon>Puniceicoccales</taxon>
        <taxon>Coraliomargaritaceae</taxon>
        <taxon>Coraliomargarita</taxon>
    </lineage>
</organism>
<evidence type="ECO:0000256" key="1">
    <source>
        <dbReference type="ARBA" id="ARBA00001946"/>
    </source>
</evidence>
<dbReference type="InterPro" id="IPR004013">
    <property type="entry name" value="PHP_dom"/>
</dbReference>
<dbReference type="Gene3D" id="1.10.150.110">
    <property type="entry name" value="DNA polymerase beta, N-terminal domain-like"/>
    <property type="match status" value="1"/>
</dbReference>
<name>A0A317ZED0_9BACT</name>
<evidence type="ECO:0000256" key="19">
    <source>
        <dbReference type="ARBA" id="ARBA00044678"/>
    </source>
</evidence>
<dbReference type="AlphaFoldDB" id="A0A317ZED0"/>
<protein>
    <recommendedName>
        <fullName evidence="5">DNA polymerase beta</fullName>
        <ecNumber evidence="3">2.7.7.7</ecNumber>
        <ecNumber evidence="4">4.2.99.18</ecNumber>
    </recommendedName>
    <alternativeName>
        <fullName evidence="16">5'-deoxyribose-phosphate lyase</fullName>
    </alternativeName>
    <alternativeName>
        <fullName evidence="17">AP lyase</fullName>
    </alternativeName>
</protein>
<dbReference type="GO" id="GO:0006281">
    <property type="term" value="P:DNA repair"/>
    <property type="evidence" value="ECO:0007669"/>
    <property type="project" value="UniProtKB-KW"/>
</dbReference>
<feature type="domain" description="Polymerase/histidinol phosphatase N-terminal" evidence="24">
    <location>
        <begin position="361"/>
        <end position="441"/>
    </location>
</feature>
<dbReference type="GO" id="GO:0140078">
    <property type="term" value="F:class I DNA-(apurinic or apyrimidinic site) endonuclease activity"/>
    <property type="evidence" value="ECO:0007669"/>
    <property type="project" value="UniProtKB-EC"/>
</dbReference>
<dbReference type="GO" id="GO:0008270">
    <property type="term" value="F:zinc ion binding"/>
    <property type="evidence" value="ECO:0007669"/>
    <property type="project" value="TreeGrafter"/>
</dbReference>
<evidence type="ECO:0000313" key="27">
    <source>
        <dbReference type="Proteomes" id="UP000247099"/>
    </source>
</evidence>
<reference evidence="26 27" key="1">
    <citation type="submission" date="2018-05" db="EMBL/GenBank/DDBJ databases">
        <title>Coraliomargarita sinensis sp. nov., isolated from a marine solar saltern.</title>
        <authorList>
            <person name="Zhou L.Y."/>
        </authorList>
    </citation>
    <scope>NUCLEOTIDE SEQUENCE [LARGE SCALE GENOMIC DNA]</scope>
    <source>
        <strain evidence="26 27">WN38</strain>
    </source>
</reference>
<evidence type="ECO:0000256" key="14">
    <source>
        <dbReference type="ARBA" id="ARBA00023053"/>
    </source>
</evidence>
<dbReference type="GO" id="GO:0042578">
    <property type="term" value="F:phosphoric ester hydrolase activity"/>
    <property type="evidence" value="ECO:0007669"/>
    <property type="project" value="TreeGrafter"/>
</dbReference>
<dbReference type="SUPFAM" id="SSF81301">
    <property type="entry name" value="Nucleotidyltransferase"/>
    <property type="match status" value="1"/>
</dbReference>
<dbReference type="PANTHER" id="PTHR36928">
    <property type="entry name" value="PHOSPHATASE YCDX-RELATED"/>
    <property type="match status" value="1"/>
</dbReference>
<dbReference type="PANTHER" id="PTHR36928:SF1">
    <property type="entry name" value="PHOSPHATASE YCDX-RELATED"/>
    <property type="match status" value="1"/>
</dbReference>
<dbReference type="InterPro" id="IPR002008">
    <property type="entry name" value="DNA_pol_X_beta-like"/>
</dbReference>
<evidence type="ECO:0000259" key="25">
    <source>
        <dbReference type="SMART" id="SM00483"/>
    </source>
</evidence>
<dbReference type="Pfam" id="PF02811">
    <property type="entry name" value="PHP"/>
    <property type="match status" value="1"/>
</dbReference>
<dbReference type="PRINTS" id="PR00870">
    <property type="entry name" value="DNAPOLXBETA"/>
</dbReference>
<dbReference type="InterPro" id="IPR050243">
    <property type="entry name" value="PHP_phosphatase"/>
</dbReference>
<dbReference type="InParanoid" id="A0A317ZED0"/>
<dbReference type="EC" id="2.7.7.7" evidence="3"/>
<evidence type="ECO:0000256" key="6">
    <source>
        <dbReference type="ARBA" id="ARBA00022481"/>
    </source>
</evidence>
<dbReference type="PIRSF" id="PIRSF005047">
    <property type="entry name" value="UCP005047_YshC"/>
    <property type="match status" value="1"/>
</dbReference>
<comment type="function">
    <text evidence="20">Repair polymerase that plays a key role in base-excision repair. During this process, the damaged base is excised by specific DNA glycosylases, the DNA backbone is nicked at the abasic site by an apurinic/apyrimidic (AP) endonuclease, and POLB removes 5'-deoxyribose-phosphate from the preincised AP site acting as a 5'-deoxyribose-phosphate lyase (5'-dRP lyase); through its DNA polymerase activity, it adds one nucleotide to the 3' end of the arising single-nucleotide gap. Conducts 'gap-filling' DNA synthesis in a stepwise distributive fashion rather than in a processive fashion as for other DNA polymerases. It is also able to cleave sugar-phosphate bonds 3' to an intact AP site, acting as an AP lyase.</text>
</comment>
<comment type="subcellular location">
    <subcellularLocation>
        <location evidence="2">Cytoplasm</location>
    </subcellularLocation>
</comment>
<dbReference type="InterPro" id="IPR010996">
    <property type="entry name" value="HHH_MUS81"/>
</dbReference>
<evidence type="ECO:0000256" key="7">
    <source>
        <dbReference type="ARBA" id="ARBA00022634"/>
    </source>
</evidence>
<dbReference type="CDD" id="cd00141">
    <property type="entry name" value="NT_POLXc"/>
    <property type="match status" value="1"/>
</dbReference>
<dbReference type="InterPro" id="IPR027421">
    <property type="entry name" value="DNA_pol_lamdba_lyase_dom_sf"/>
</dbReference>